<dbReference type="Proteomes" id="UP001168620">
    <property type="component" value="Unassembled WGS sequence"/>
</dbReference>
<accession>A0ABT8FBI0</accession>
<feature type="region of interest" description="Disordered" evidence="1">
    <location>
        <begin position="27"/>
        <end position="72"/>
    </location>
</feature>
<reference evidence="2" key="1">
    <citation type="submission" date="2023-06" db="EMBL/GenBank/DDBJ databases">
        <title>Draft genome sequence of Nocardioides sp. SOB77.</title>
        <authorList>
            <person name="Zhang G."/>
        </authorList>
    </citation>
    <scope>NUCLEOTIDE SEQUENCE</scope>
    <source>
        <strain evidence="2">SOB77</strain>
    </source>
</reference>
<feature type="compositionally biased region" description="Basic and acidic residues" evidence="1">
    <location>
        <begin position="52"/>
        <end position="72"/>
    </location>
</feature>
<keyword evidence="3" id="KW-1185">Reference proteome</keyword>
<sequence>MLKLLLVVALFALATYVVVRLLERRGRRSAPRGRGGSRPPEPRPLGPDDDPDFLRDLDRRRRHPEHPEDPEL</sequence>
<dbReference type="EMBL" id="JAUHJQ010000001">
    <property type="protein sequence ID" value="MDN4171752.1"/>
    <property type="molecule type" value="Genomic_DNA"/>
</dbReference>
<name>A0ABT8FBI0_9ACTN</name>
<evidence type="ECO:0000313" key="3">
    <source>
        <dbReference type="Proteomes" id="UP001168620"/>
    </source>
</evidence>
<evidence type="ECO:0000256" key="1">
    <source>
        <dbReference type="SAM" id="MobiDB-lite"/>
    </source>
</evidence>
<evidence type="ECO:0000313" key="2">
    <source>
        <dbReference type="EMBL" id="MDN4171752.1"/>
    </source>
</evidence>
<proteinExistence type="predicted"/>
<protein>
    <submittedName>
        <fullName evidence="2">Uncharacterized protein</fullName>
    </submittedName>
</protein>
<dbReference type="RefSeq" id="WP_300950668.1">
    <property type="nucleotide sequence ID" value="NZ_JAUHJQ010000001.1"/>
</dbReference>
<organism evidence="2 3">
    <name type="scientific">Nocardioides oceani</name>
    <dbReference type="NCBI Taxonomy" id="3058369"/>
    <lineage>
        <taxon>Bacteria</taxon>
        <taxon>Bacillati</taxon>
        <taxon>Actinomycetota</taxon>
        <taxon>Actinomycetes</taxon>
        <taxon>Propionibacteriales</taxon>
        <taxon>Nocardioidaceae</taxon>
        <taxon>Nocardioides</taxon>
    </lineage>
</organism>
<comment type="caution">
    <text evidence="2">The sequence shown here is derived from an EMBL/GenBank/DDBJ whole genome shotgun (WGS) entry which is preliminary data.</text>
</comment>
<gene>
    <name evidence="2" type="ORF">QWY28_02240</name>
</gene>